<gene>
    <name evidence="2" type="ORF">QOZ94_001988</name>
</gene>
<dbReference type="GO" id="GO:0032259">
    <property type="term" value="P:methylation"/>
    <property type="evidence" value="ECO:0007669"/>
    <property type="project" value="UniProtKB-KW"/>
</dbReference>
<proteinExistence type="predicted"/>
<dbReference type="Pfam" id="PF08241">
    <property type="entry name" value="Methyltransf_11"/>
    <property type="match status" value="1"/>
</dbReference>
<accession>A0ABU0LDH5</accession>
<keyword evidence="2" id="KW-0808">Transferase</keyword>
<reference evidence="2 3" key="1">
    <citation type="submission" date="2023-07" db="EMBL/GenBank/DDBJ databases">
        <title>Genomic Encyclopedia of Type Strains, Phase IV (KMG-IV): sequencing the most valuable type-strain genomes for metagenomic binning, comparative biology and taxonomic classification.</title>
        <authorList>
            <person name="Goeker M."/>
        </authorList>
    </citation>
    <scope>NUCLEOTIDE SEQUENCE [LARGE SCALE GENOMIC DNA]</scope>
    <source>
        <strain evidence="2 3">DSM 3770</strain>
    </source>
</reference>
<dbReference type="PANTHER" id="PTHR43591">
    <property type="entry name" value="METHYLTRANSFERASE"/>
    <property type="match status" value="1"/>
</dbReference>
<dbReference type="CDD" id="cd02440">
    <property type="entry name" value="AdoMet_MTases"/>
    <property type="match status" value="1"/>
</dbReference>
<evidence type="ECO:0000313" key="3">
    <source>
        <dbReference type="Proteomes" id="UP001241747"/>
    </source>
</evidence>
<keyword evidence="2" id="KW-0489">Methyltransferase</keyword>
<dbReference type="SUPFAM" id="SSF53335">
    <property type="entry name" value="S-adenosyl-L-methionine-dependent methyltransferases"/>
    <property type="match status" value="1"/>
</dbReference>
<protein>
    <submittedName>
        <fullName evidence="2">SAM-dependent methyltransferase</fullName>
    </submittedName>
</protein>
<evidence type="ECO:0000259" key="1">
    <source>
        <dbReference type="Pfam" id="PF08241"/>
    </source>
</evidence>
<keyword evidence="3" id="KW-1185">Reference proteome</keyword>
<evidence type="ECO:0000313" key="2">
    <source>
        <dbReference type="EMBL" id="MDQ0505192.1"/>
    </source>
</evidence>
<dbReference type="InterPro" id="IPR013216">
    <property type="entry name" value="Methyltransf_11"/>
</dbReference>
<dbReference type="Proteomes" id="UP001241747">
    <property type="component" value="Unassembled WGS sequence"/>
</dbReference>
<comment type="caution">
    <text evidence="2">The sequence shown here is derived from an EMBL/GenBank/DDBJ whole genome shotgun (WGS) entry which is preliminary data.</text>
</comment>
<name>A0ABU0LDH5_XANAG</name>
<dbReference type="PANTHER" id="PTHR43591:SF24">
    <property type="entry name" value="2-METHOXY-6-POLYPRENYL-1,4-BENZOQUINOL METHYLASE, MITOCHONDRIAL"/>
    <property type="match status" value="1"/>
</dbReference>
<dbReference type="EMBL" id="JAUSVY010000004">
    <property type="protein sequence ID" value="MDQ0505192.1"/>
    <property type="molecule type" value="Genomic_DNA"/>
</dbReference>
<dbReference type="Gene3D" id="3.40.50.150">
    <property type="entry name" value="Vaccinia Virus protein VP39"/>
    <property type="match status" value="1"/>
</dbReference>
<dbReference type="InterPro" id="IPR029063">
    <property type="entry name" value="SAM-dependent_MTases_sf"/>
</dbReference>
<feature type="domain" description="Methyltransferase type 11" evidence="1">
    <location>
        <begin position="57"/>
        <end position="153"/>
    </location>
</feature>
<organism evidence="2 3">
    <name type="scientific">Xanthobacter agilis</name>
    <dbReference type="NCBI Taxonomy" id="47492"/>
    <lineage>
        <taxon>Bacteria</taxon>
        <taxon>Pseudomonadati</taxon>
        <taxon>Pseudomonadota</taxon>
        <taxon>Alphaproteobacteria</taxon>
        <taxon>Hyphomicrobiales</taxon>
        <taxon>Xanthobacteraceae</taxon>
        <taxon>Xanthobacter</taxon>
    </lineage>
</organism>
<dbReference type="GO" id="GO:0008168">
    <property type="term" value="F:methyltransferase activity"/>
    <property type="evidence" value="ECO:0007669"/>
    <property type="project" value="UniProtKB-KW"/>
</dbReference>
<sequence>MGEVQSGTAAESSHEGRVSAQFGPQAAAYVASAVHARGPDLDALATILQRERPHRLLDLGCGGGHVSFTAAPFVGEVVAYDLSEAMLEAVRVEAARRGVSNIATRQGVAEALPFPHAAFDAVASRYSAHHWRNLKVGLAEARRVLKAGGRAVFMDVVAPQWPVADTFLQAIELLRDPSHGRNFSRGEWDAHLAQAGFVVEAVTAHRLRLEFASWVARIRTPELHAAAIRSLQQGASAEVARHFEIEPDGTFTLDTLTLVARAV</sequence>